<dbReference type="EMBL" id="UYRX01000525">
    <property type="protein sequence ID" value="VDK83381.1"/>
    <property type="molecule type" value="Genomic_DNA"/>
</dbReference>
<evidence type="ECO:0000313" key="2">
    <source>
        <dbReference type="Proteomes" id="UP000277928"/>
    </source>
</evidence>
<accession>A0A3P6V087</accession>
<protein>
    <submittedName>
        <fullName evidence="1">Uncharacterized protein</fullName>
    </submittedName>
</protein>
<proteinExistence type="predicted"/>
<sequence length="78" mass="8119">MGGGGGAGGGSGGAGQTVTANPFGSWRSALSTGLGLLTGSLIGRSYPFSYYGGGHSWYSPFYHHYGGSPYYYYYYYSG</sequence>
<dbReference type="AlphaFoldDB" id="A0A3P6V087"/>
<organism evidence="1 2">
    <name type="scientific">Litomosoides sigmodontis</name>
    <name type="common">Filarial nematode worm</name>
    <dbReference type="NCBI Taxonomy" id="42156"/>
    <lineage>
        <taxon>Eukaryota</taxon>
        <taxon>Metazoa</taxon>
        <taxon>Ecdysozoa</taxon>
        <taxon>Nematoda</taxon>
        <taxon>Chromadorea</taxon>
        <taxon>Rhabditida</taxon>
        <taxon>Spirurina</taxon>
        <taxon>Spiruromorpha</taxon>
        <taxon>Filarioidea</taxon>
        <taxon>Onchocercidae</taxon>
        <taxon>Litomosoides</taxon>
    </lineage>
</organism>
<keyword evidence="2" id="KW-1185">Reference proteome</keyword>
<gene>
    <name evidence="1" type="ORF">NLS_LOCUS6171</name>
</gene>
<name>A0A3P6V087_LITSI</name>
<reference evidence="1 2" key="1">
    <citation type="submission" date="2018-08" db="EMBL/GenBank/DDBJ databases">
        <authorList>
            <person name="Laetsch R D."/>
            <person name="Stevens L."/>
            <person name="Kumar S."/>
            <person name="Blaxter L. M."/>
        </authorList>
    </citation>
    <scope>NUCLEOTIDE SEQUENCE [LARGE SCALE GENOMIC DNA]</scope>
</reference>
<evidence type="ECO:0000313" key="1">
    <source>
        <dbReference type="EMBL" id="VDK83381.1"/>
    </source>
</evidence>
<dbReference type="Proteomes" id="UP000277928">
    <property type="component" value="Unassembled WGS sequence"/>
</dbReference>